<dbReference type="EMBL" id="QTSX02003655">
    <property type="protein sequence ID" value="KAJ9069148.1"/>
    <property type="molecule type" value="Genomic_DNA"/>
</dbReference>
<name>A0ACC2T3I7_9FUNG</name>
<evidence type="ECO:0000313" key="1">
    <source>
        <dbReference type="EMBL" id="KAJ9069148.1"/>
    </source>
</evidence>
<evidence type="ECO:0000313" key="2">
    <source>
        <dbReference type="Proteomes" id="UP001165960"/>
    </source>
</evidence>
<gene>
    <name evidence="1" type="ORF">DSO57_1021550</name>
</gene>
<accession>A0ACC2T3I7</accession>
<organism evidence="1 2">
    <name type="scientific">Entomophthora muscae</name>
    <dbReference type="NCBI Taxonomy" id="34485"/>
    <lineage>
        <taxon>Eukaryota</taxon>
        <taxon>Fungi</taxon>
        <taxon>Fungi incertae sedis</taxon>
        <taxon>Zoopagomycota</taxon>
        <taxon>Entomophthoromycotina</taxon>
        <taxon>Entomophthoromycetes</taxon>
        <taxon>Entomophthorales</taxon>
        <taxon>Entomophthoraceae</taxon>
        <taxon>Entomophthora</taxon>
    </lineage>
</organism>
<comment type="caution">
    <text evidence="1">The sequence shown here is derived from an EMBL/GenBank/DDBJ whole genome shotgun (WGS) entry which is preliminary data.</text>
</comment>
<protein>
    <submittedName>
        <fullName evidence="1">Uncharacterized protein</fullName>
    </submittedName>
</protein>
<sequence length="107" mass="11581">MLEIPPTLPLPTVPPAQNFSRASYWDLVFPSYCSQISGQNCAYCVLGLPGPAASPAGVQPDSGMGHDTMAECEFEKAACTTSKWNPFPPTFTSDKLLFAMHLKESQL</sequence>
<proteinExistence type="predicted"/>
<reference evidence="1" key="1">
    <citation type="submission" date="2022-04" db="EMBL/GenBank/DDBJ databases">
        <title>Genome of the entomopathogenic fungus Entomophthora muscae.</title>
        <authorList>
            <person name="Elya C."/>
            <person name="Lovett B.R."/>
            <person name="Lee E."/>
            <person name="Macias A.M."/>
            <person name="Hajek A.E."/>
            <person name="De Bivort B.L."/>
            <person name="Kasson M.T."/>
            <person name="De Fine Licht H.H."/>
            <person name="Stajich J.E."/>
        </authorList>
    </citation>
    <scope>NUCLEOTIDE SEQUENCE</scope>
    <source>
        <strain evidence="1">Berkeley</strain>
    </source>
</reference>
<dbReference type="Proteomes" id="UP001165960">
    <property type="component" value="Unassembled WGS sequence"/>
</dbReference>
<keyword evidence="2" id="KW-1185">Reference proteome</keyword>